<keyword evidence="2" id="KW-1185">Reference proteome</keyword>
<dbReference type="STRING" id="1123510.GCA_000620025_01663"/>
<dbReference type="GO" id="GO:0003677">
    <property type="term" value="F:DNA binding"/>
    <property type="evidence" value="ECO:0007669"/>
    <property type="project" value="InterPro"/>
</dbReference>
<dbReference type="SUPFAM" id="SSF102400">
    <property type="entry name" value="DNA polymerase III chi subunit"/>
    <property type="match status" value="1"/>
</dbReference>
<dbReference type="PANTHER" id="PTHR38767:SF1">
    <property type="entry name" value="DNA POLYMERASE III SUBUNIT CHI"/>
    <property type="match status" value="1"/>
</dbReference>
<dbReference type="InterPro" id="IPR007459">
    <property type="entry name" value="DNA_pol3_chi"/>
</dbReference>
<sequence>MTNVDFYILSDTTADARTAFACRLVDTILHKQYRVHIHVDDADTASLIDEQLWQFRPDSYAPHMRLDAPIEPQPPVTIGHGDEAPEPGIDVLLNLALDIPDWFSRFDRVAEIICQRQDILNAKRECWQTYKKRGYPVKSHDMRKSHP</sequence>
<dbReference type="Pfam" id="PF04364">
    <property type="entry name" value="DNA_pol3_chi"/>
    <property type="match status" value="1"/>
</dbReference>
<dbReference type="AlphaFoldDB" id="A0A348HG28"/>
<dbReference type="GO" id="GO:0006260">
    <property type="term" value="P:DNA replication"/>
    <property type="evidence" value="ECO:0007669"/>
    <property type="project" value="InterPro"/>
</dbReference>
<proteinExistence type="predicted"/>
<dbReference type="RefSeq" id="WP_027704952.1">
    <property type="nucleotide sequence ID" value="NZ_AP018933.1"/>
</dbReference>
<dbReference type="KEGG" id="zpl:ZBT109_1834"/>
<dbReference type="GO" id="GO:0032298">
    <property type="term" value="P:positive regulation of DNA-templated DNA replication initiation"/>
    <property type="evidence" value="ECO:0007669"/>
    <property type="project" value="TreeGrafter"/>
</dbReference>
<evidence type="ECO:0000313" key="2">
    <source>
        <dbReference type="Proteomes" id="UP000267342"/>
    </source>
</evidence>
<dbReference type="OrthoDB" id="5297568at2"/>
<gene>
    <name evidence="1" type="ORF">ZBT109_1834</name>
</gene>
<reference evidence="1 2" key="1">
    <citation type="submission" date="2018-09" db="EMBL/GenBank/DDBJ databases">
        <title>Zymobacter palmae IAM14233 (=T109) whole genome analysis.</title>
        <authorList>
            <person name="Yanase H."/>
        </authorList>
    </citation>
    <scope>NUCLEOTIDE SEQUENCE [LARGE SCALE GENOMIC DNA]</scope>
    <source>
        <strain evidence="1 2">IAM14233</strain>
    </source>
</reference>
<dbReference type="GO" id="GO:0003887">
    <property type="term" value="F:DNA-directed DNA polymerase activity"/>
    <property type="evidence" value="ECO:0007669"/>
    <property type="project" value="InterPro"/>
</dbReference>
<protein>
    <submittedName>
        <fullName evidence="1">DNA polymerase III, chi subunit</fullName>
    </submittedName>
</protein>
<dbReference type="Proteomes" id="UP000267342">
    <property type="component" value="Chromosome"/>
</dbReference>
<dbReference type="Gene3D" id="3.40.50.10110">
    <property type="entry name" value="DNA polymerase III subunit chi"/>
    <property type="match status" value="1"/>
</dbReference>
<organism evidence="1 2">
    <name type="scientific">Zymobacter palmae</name>
    <dbReference type="NCBI Taxonomy" id="33074"/>
    <lineage>
        <taxon>Bacteria</taxon>
        <taxon>Pseudomonadati</taxon>
        <taxon>Pseudomonadota</taxon>
        <taxon>Gammaproteobacteria</taxon>
        <taxon>Oceanospirillales</taxon>
        <taxon>Halomonadaceae</taxon>
        <taxon>Zymobacter group</taxon>
        <taxon>Zymobacter</taxon>
    </lineage>
</organism>
<dbReference type="InterPro" id="IPR036768">
    <property type="entry name" value="PolIII_chi_sf"/>
</dbReference>
<dbReference type="EMBL" id="AP018933">
    <property type="protein sequence ID" value="BBG30580.1"/>
    <property type="molecule type" value="Genomic_DNA"/>
</dbReference>
<accession>A0A348HG28</accession>
<name>A0A348HG28_9GAMM</name>
<evidence type="ECO:0000313" key="1">
    <source>
        <dbReference type="EMBL" id="BBG30580.1"/>
    </source>
</evidence>
<dbReference type="PANTHER" id="PTHR38767">
    <property type="entry name" value="DNA POLYMERASE III SUBUNIT CHI"/>
    <property type="match status" value="1"/>
</dbReference>